<dbReference type="RefSeq" id="WP_200583764.1">
    <property type="nucleotide sequence ID" value="NZ_JAEHFY010000001.1"/>
</dbReference>
<comment type="caution">
    <text evidence="1">The sequence shown here is derived from an EMBL/GenBank/DDBJ whole genome shotgun (WGS) entry which is preliminary data.</text>
</comment>
<evidence type="ECO:0000313" key="1">
    <source>
        <dbReference type="EMBL" id="MBK0381408.1"/>
    </source>
</evidence>
<organism evidence="1 2">
    <name type="scientific">Pedobacter segetis</name>
    <dbReference type="NCBI Taxonomy" id="2793069"/>
    <lineage>
        <taxon>Bacteria</taxon>
        <taxon>Pseudomonadati</taxon>
        <taxon>Bacteroidota</taxon>
        <taxon>Sphingobacteriia</taxon>
        <taxon>Sphingobacteriales</taxon>
        <taxon>Sphingobacteriaceae</taxon>
        <taxon>Pedobacter</taxon>
    </lineage>
</organism>
<dbReference type="Proteomes" id="UP000660024">
    <property type="component" value="Unassembled WGS sequence"/>
</dbReference>
<accession>A0ABS1BEW6</accession>
<dbReference type="EMBL" id="JAEHFY010000001">
    <property type="protein sequence ID" value="MBK0381408.1"/>
    <property type="molecule type" value="Genomic_DNA"/>
</dbReference>
<proteinExistence type="predicted"/>
<gene>
    <name evidence="1" type="ORF">I5M32_00425</name>
</gene>
<keyword evidence="2" id="KW-1185">Reference proteome</keyword>
<sequence>MSSHHIVREKQEPALIIINLAGFELENLGQLLEWSPMVLVAEDIAEEVLSLGIKIDVVLSAKAKTNRPAQEHTKFLAVENSALATAMDFLLNEGFPSVNIITKNFSTENFSAYLQGIDIVVFNNDKKIYPIKSGFNKWKAAGEKVVLMNHEPIEGFSFVGLKEVDDKVFKTEKNGFFSFSFDKESIFIAEEI</sequence>
<reference evidence="1 2" key="1">
    <citation type="submission" date="2020-12" db="EMBL/GenBank/DDBJ databases">
        <title>Bacterial novel species Pedobacter sp. SD-b isolated from soil.</title>
        <authorList>
            <person name="Jung H.-Y."/>
        </authorList>
    </citation>
    <scope>NUCLEOTIDE SEQUENCE [LARGE SCALE GENOMIC DNA]</scope>
    <source>
        <strain evidence="1 2">SD-b</strain>
    </source>
</reference>
<evidence type="ECO:0000313" key="2">
    <source>
        <dbReference type="Proteomes" id="UP000660024"/>
    </source>
</evidence>
<protein>
    <submittedName>
        <fullName evidence="1">Thiamine pyrophosphokinase</fullName>
    </submittedName>
</protein>
<name>A0ABS1BEW6_9SPHI</name>